<organism evidence="1">
    <name type="scientific">Arundo donax</name>
    <name type="common">Giant reed</name>
    <name type="synonym">Donax arundinaceus</name>
    <dbReference type="NCBI Taxonomy" id="35708"/>
    <lineage>
        <taxon>Eukaryota</taxon>
        <taxon>Viridiplantae</taxon>
        <taxon>Streptophyta</taxon>
        <taxon>Embryophyta</taxon>
        <taxon>Tracheophyta</taxon>
        <taxon>Spermatophyta</taxon>
        <taxon>Magnoliopsida</taxon>
        <taxon>Liliopsida</taxon>
        <taxon>Poales</taxon>
        <taxon>Poaceae</taxon>
        <taxon>PACMAD clade</taxon>
        <taxon>Arundinoideae</taxon>
        <taxon>Arundineae</taxon>
        <taxon>Arundo</taxon>
    </lineage>
</organism>
<proteinExistence type="predicted"/>
<accession>A0A0A9FR82</accession>
<name>A0A0A9FR82_ARUDO</name>
<sequence>MQQQMTSSSSIATFWCLTLHPTKMLPTWSMKLVFQFLTNPIQMSQTSINAASQKSAGRGE</sequence>
<reference evidence="1" key="2">
    <citation type="journal article" date="2015" name="Data Brief">
        <title>Shoot transcriptome of the giant reed, Arundo donax.</title>
        <authorList>
            <person name="Barrero R.A."/>
            <person name="Guerrero F.D."/>
            <person name="Moolhuijzen P."/>
            <person name="Goolsby J.A."/>
            <person name="Tidwell J."/>
            <person name="Bellgard S.E."/>
            <person name="Bellgard M.I."/>
        </authorList>
    </citation>
    <scope>NUCLEOTIDE SEQUENCE</scope>
    <source>
        <tissue evidence="1">Shoot tissue taken approximately 20 cm above the soil surface</tissue>
    </source>
</reference>
<evidence type="ECO:0000313" key="1">
    <source>
        <dbReference type="EMBL" id="JAE15340.1"/>
    </source>
</evidence>
<protein>
    <submittedName>
        <fullName evidence="1">Uncharacterized protein</fullName>
    </submittedName>
</protein>
<reference evidence="1" key="1">
    <citation type="submission" date="2014-09" db="EMBL/GenBank/DDBJ databases">
        <authorList>
            <person name="Magalhaes I.L.F."/>
            <person name="Oliveira U."/>
            <person name="Santos F.R."/>
            <person name="Vidigal T.H.D.A."/>
            <person name="Brescovit A.D."/>
            <person name="Santos A.J."/>
        </authorList>
    </citation>
    <scope>NUCLEOTIDE SEQUENCE</scope>
    <source>
        <tissue evidence="1">Shoot tissue taken approximately 20 cm above the soil surface</tissue>
    </source>
</reference>
<dbReference type="EMBL" id="GBRH01182556">
    <property type="protein sequence ID" value="JAE15340.1"/>
    <property type="molecule type" value="Transcribed_RNA"/>
</dbReference>
<dbReference type="AlphaFoldDB" id="A0A0A9FR82"/>